<dbReference type="AlphaFoldDB" id="A0A329R3S8"/>
<dbReference type="EMBL" id="QMIG01000001">
    <property type="protein sequence ID" value="RAW18636.1"/>
    <property type="molecule type" value="Genomic_DNA"/>
</dbReference>
<dbReference type="PANTHER" id="PTHR43085">
    <property type="entry name" value="HEXOKINASE FAMILY MEMBER"/>
    <property type="match status" value="1"/>
</dbReference>
<reference evidence="8 9" key="1">
    <citation type="submission" date="2018-06" db="EMBL/GenBank/DDBJ databases">
        <title>Phytoactinopolyspora halophila sp. nov., a novel halophilic actinomycete isolated from a saline soil in China.</title>
        <authorList>
            <person name="Tang S.-K."/>
        </authorList>
    </citation>
    <scope>NUCLEOTIDE SEQUENCE [LARGE SCALE GENOMIC DNA]</scope>
    <source>
        <strain evidence="8 9">YIM 96934</strain>
    </source>
</reference>
<dbReference type="GO" id="GO:0006000">
    <property type="term" value="P:fructose metabolic process"/>
    <property type="evidence" value="ECO:0007669"/>
    <property type="project" value="UniProtKB-ARBA"/>
</dbReference>
<organism evidence="8 9">
    <name type="scientific">Phytoactinopolyspora halophila</name>
    <dbReference type="NCBI Taxonomy" id="1981511"/>
    <lineage>
        <taxon>Bacteria</taxon>
        <taxon>Bacillati</taxon>
        <taxon>Actinomycetota</taxon>
        <taxon>Actinomycetes</taxon>
        <taxon>Jiangellales</taxon>
        <taxon>Jiangellaceae</taxon>
        <taxon>Phytoactinopolyspora</taxon>
    </lineage>
</organism>
<dbReference type="SUPFAM" id="SSF53613">
    <property type="entry name" value="Ribokinase-like"/>
    <property type="match status" value="1"/>
</dbReference>
<dbReference type="PANTHER" id="PTHR43085:SF1">
    <property type="entry name" value="PSEUDOURIDINE KINASE-RELATED"/>
    <property type="match status" value="1"/>
</dbReference>
<dbReference type="Proteomes" id="UP000250462">
    <property type="component" value="Unassembled WGS sequence"/>
</dbReference>
<dbReference type="GO" id="GO:0008865">
    <property type="term" value="F:fructokinase activity"/>
    <property type="evidence" value="ECO:0007669"/>
    <property type="project" value="UniProtKB-ARBA"/>
</dbReference>
<dbReference type="InterPro" id="IPR050306">
    <property type="entry name" value="PfkB_Carbo_kinase"/>
</dbReference>
<keyword evidence="4 6" id="KW-0418">Kinase</keyword>
<dbReference type="PROSITE" id="PS00584">
    <property type="entry name" value="PFKB_KINASES_2"/>
    <property type="match status" value="1"/>
</dbReference>
<accession>A0A329R3S8</accession>
<dbReference type="InterPro" id="IPR011611">
    <property type="entry name" value="PfkB_dom"/>
</dbReference>
<evidence type="ECO:0000313" key="9">
    <source>
        <dbReference type="Proteomes" id="UP000250462"/>
    </source>
</evidence>
<protein>
    <submittedName>
        <fullName evidence="8">Carbohydrate kinase</fullName>
    </submittedName>
</protein>
<gene>
    <name evidence="8" type="ORF">DPM12_00700</name>
</gene>
<dbReference type="Gene3D" id="3.40.1190.20">
    <property type="match status" value="1"/>
</dbReference>
<comment type="caution">
    <text evidence="8">The sequence shown here is derived from an EMBL/GenBank/DDBJ whole genome shotgun (WGS) entry which is preliminary data.</text>
</comment>
<evidence type="ECO:0000256" key="4">
    <source>
        <dbReference type="ARBA" id="ARBA00022777"/>
    </source>
</evidence>
<evidence type="ECO:0000259" key="7">
    <source>
        <dbReference type="Pfam" id="PF00294"/>
    </source>
</evidence>
<name>A0A329R3S8_9ACTN</name>
<dbReference type="CDD" id="cd01167">
    <property type="entry name" value="bac_FRK"/>
    <property type="match status" value="1"/>
</dbReference>
<sequence>MAEESIIVAGEVVVDLIAEPGGRYRPVPGGSPANVAVGLSRLGARTQLLARLGSGAFHRLVHEHLRGNGVLLDYAVDADEPQTLAVVSVDDAGHARYDFYADGTADWQWSPDELPDPLPDGTLALCTGSIAAARQPGSPALLQLLRREHERARASIVLDPNIRPRLLDEPRSTRAYWNTLIELADIVKVSDEDLAWLDPGFETEETVRDWADRGPALVVATRGDAGVFAVTSEGVEVSVPAPAVEVVDTVGAGDAFTSGLLDGLRLADLLGAAGRGALTKISAHQLEHILERAIEVAALTCTRQGADPPAASELERTGPA</sequence>
<dbReference type="InterPro" id="IPR002139">
    <property type="entry name" value="Ribo/fructo_kinase"/>
</dbReference>
<dbReference type="PROSITE" id="PS00583">
    <property type="entry name" value="PFKB_KINASES_1"/>
    <property type="match status" value="1"/>
</dbReference>
<comment type="similarity">
    <text evidence="1 6">Belongs to the carbohydrate kinase PfkB family.</text>
</comment>
<evidence type="ECO:0000256" key="1">
    <source>
        <dbReference type="ARBA" id="ARBA00010688"/>
    </source>
</evidence>
<keyword evidence="2 6" id="KW-0808">Transferase</keyword>
<dbReference type="GO" id="GO:0005524">
    <property type="term" value="F:ATP binding"/>
    <property type="evidence" value="ECO:0007669"/>
    <property type="project" value="UniProtKB-KW"/>
</dbReference>
<feature type="domain" description="Carbohydrate kinase PfkB" evidence="7">
    <location>
        <begin position="5"/>
        <end position="309"/>
    </location>
</feature>
<dbReference type="OrthoDB" id="9795789at2"/>
<evidence type="ECO:0000256" key="6">
    <source>
        <dbReference type="RuleBase" id="RU003704"/>
    </source>
</evidence>
<keyword evidence="9" id="KW-1185">Reference proteome</keyword>
<evidence type="ECO:0000256" key="5">
    <source>
        <dbReference type="ARBA" id="ARBA00022840"/>
    </source>
</evidence>
<evidence type="ECO:0000256" key="2">
    <source>
        <dbReference type="ARBA" id="ARBA00022679"/>
    </source>
</evidence>
<dbReference type="Pfam" id="PF00294">
    <property type="entry name" value="PfkB"/>
    <property type="match status" value="1"/>
</dbReference>
<proteinExistence type="inferred from homology"/>
<dbReference type="PRINTS" id="PR00990">
    <property type="entry name" value="RIBOKINASE"/>
</dbReference>
<dbReference type="InterPro" id="IPR002173">
    <property type="entry name" value="Carboh/pur_kinase_PfkB_CS"/>
</dbReference>
<keyword evidence="5" id="KW-0067">ATP-binding</keyword>
<dbReference type="RefSeq" id="WP_112256246.1">
    <property type="nucleotide sequence ID" value="NZ_QMIG01000001.1"/>
</dbReference>
<evidence type="ECO:0000313" key="8">
    <source>
        <dbReference type="EMBL" id="RAW18636.1"/>
    </source>
</evidence>
<dbReference type="InterPro" id="IPR029056">
    <property type="entry name" value="Ribokinase-like"/>
</dbReference>
<evidence type="ECO:0000256" key="3">
    <source>
        <dbReference type="ARBA" id="ARBA00022741"/>
    </source>
</evidence>
<keyword evidence="3" id="KW-0547">Nucleotide-binding</keyword>